<gene>
    <name evidence="3" type="ORF">J2781_000052</name>
</gene>
<dbReference type="PANTHER" id="PTHR43244:SF1">
    <property type="entry name" value="5,10-METHYLENETETRAHYDROMETHANOPTERIN REDUCTASE"/>
    <property type="match status" value="1"/>
</dbReference>
<dbReference type="Proteomes" id="UP001184853">
    <property type="component" value="Unassembled WGS sequence"/>
</dbReference>
<proteinExistence type="predicted"/>
<dbReference type="Pfam" id="PF00296">
    <property type="entry name" value="Bac_luciferase"/>
    <property type="match status" value="1"/>
</dbReference>
<evidence type="ECO:0000256" key="1">
    <source>
        <dbReference type="ARBA" id="ARBA00023002"/>
    </source>
</evidence>
<sequence length="320" mass="36530">MKTLIGYHSSLERFTPTEHLNNIKLAEANGFKGISCSDHFYPWSKRQGASIASWPWLGAAMAEVNLPFGVITSPVERCHPAIIAQYIATLASMYNGRLWVAFGSGQLLNEHITNQYWPVKSERNERLKEAVHIIRNLLQGKTVNHEGKYFQVYDTKLYTTPSIQPKLLIAALSKESAHELADCSDGIITVIKPKREQEEFVYAYQQGGGDKDSMYLQAIMSYHEDQKQAEYEAWYNWRHAVLGVKLQAEIRTPDDFDSAAESITIEQTNKVIRVSSDPKEHLEWLNEDISCGFSQIYIQDVSNDQAETIRMYGKLLKDQY</sequence>
<reference evidence="3 4" key="1">
    <citation type="submission" date="2023-07" db="EMBL/GenBank/DDBJ databases">
        <title>Sorghum-associated microbial communities from plants grown in Nebraska, USA.</title>
        <authorList>
            <person name="Schachtman D."/>
        </authorList>
    </citation>
    <scope>NUCLEOTIDE SEQUENCE [LARGE SCALE GENOMIC DNA]</scope>
    <source>
        <strain evidence="3 4">DS1709</strain>
    </source>
</reference>
<organism evidence="3 4">
    <name type="scientific">Chryseobacterium geocarposphaerae</name>
    <dbReference type="NCBI Taxonomy" id="1416776"/>
    <lineage>
        <taxon>Bacteria</taxon>
        <taxon>Pseudomonadati</taxon>
        <taxon>Bacteroidota</taxon>
        <taxon>Flavobacteriia</taxon>
        <taxon>Flavobacteriales</taxon>
        <taxon>Weeksellaceae</taxon>
        <taxon>Chryseobacterium group</taxon>
        <taxon>Chryseobacterium</taxon>
    </lineage>
</organism>
<accession>A0ABU1L8W3</accession>
<keyword evidence="1" id="KW-0560">Oxidoreductase</keyword>
<dbReference type="InterPro" id="IPR050564">
    <property type="entry name" value="F420-G6PD/mer"/>
</dbReference>
<dbReference type="InterPro" id="IPR036661">
    <property type="entry name" value="Luciferase-like_sf"/>
</dbReference>
<dbReference type="EMBL" id="JAVDQS010000001">
    <property type="protein sequence ID" value="MDR6403148.1"/>
    <property type="molecule type" value="Genomic_DNA"/>
</dbReference>
<feature type="domain" description="Luciferase-like" evidence="2">
    <location>
        <begin position="12"/>
        <end position="287"/>
    </location>
</feature>
<protein>
    <submittedName>
        <fullName evidence="3">G6PDH family F420-dependent oxidoreductase</fullName>
    </submittedName>
</protein>
<name>A0ABU1L8W3_9FLAO</name>
<dbReference type="SUPFAM" id="SSF51679">
    <property type="entry name" value="Bacterial luciferase-like"/>
    <property type="match status" value="1"/>
</dbReference>
<comment type="caution">
    <text evidence="3">The sequence shown here is derived from an EMBL/GenBank/DDBJ whole genome shotgun (WGS) entry which is preliminary data.</text>
</comment>
<dbReference type="RefSeq" id="WP_115981376.1">
    <property type="nucleotide sequence ID" value="NZ_JAVDQS010000001.1"/>
</dbReference>
<dbReference type="NCBIfam" id="TIGR03557">
    <property type="entry name" value="F420_G6P_family"/>
    <property type="match status" value="1"/>
</dbReference>
<evidence type="ECO:0000313" key="4">
    <source>
        <dbReference type="Proteomes" id="UP001184853"/>
    </source>
</evidence>
<dbReference type="InterPro" id="IPR011251">
    <property type="entry name" value="Luciferase-like_dom"/>
</dbReference>
<evidence type="ECO:0000313" key="3">
    <source>
        <dbReference type="EMBL" id="MDR6403148.1"/>
    </source>
</evidence>
<keyword evidence="4" id="KW-1185">Reference proteome</keyword>
<dbReference type="PANTHER" id="PTHR43244">
    <property type="match status" value="1"/>
</dbReference>
<dbReference type="Gene3D" id="3.20.20.30">
    <property type="entry name" value="Luciferase-like domain"/>
    <property type="match status" value="1"/>
</dbReference>
<dbReference type="InterPro" id="IPR019945">
    <property type="entry name" value="F420_G6P_DH-rel"/>
</dbReference>
<evidence type="ECO:0000259" key="2">
    <source>
        <dbReference type="Pfam" id="PF00296"/>
    </source>
</evidence>